<name>A0A382YCA4_9ZZZZ</name>
<dbReference type="AlphaFoldDB" id="A0A382YCA4"/>
<protein>
    <submittedName>
        <fullName evidence="1">Uncharacterized protein</fullName>
    </submittedName>
</protein>
<reference evidence="1" key="1">
    <citation type="submission" date="2018-05" db="EMBL/GenBank/DDBJ databases">
        <authorList>
            <person name="Lanie J.A."/>
            <person name="Ng W.-L."/>
            <person name="Kazmierczak K.M."/>
            <person name="Andrzejewski T.M."/>
            <person name="Davidsen T.M."/>
            <person name="Wayne K.J."/>
            <person name="Tettelin H."/>
            <person name="Glass J.I."/>
            <person name="Rusch D."/>
            <person name="Podicherti R."/>
            <person name="Tsui H.-C.T."/>
            <person name="Winkler M.E."/>
        </authorList>
    </citation>
    <scope>NUCLEOTIDE SEQUENCE</scope>
</reference>
<feature type="non-terminal residue" evidence="1">
    <location>
        <position position="1"/>
    </location>
</feature>
<dbReference type="EMBL" id="UINC01174687">
    <property type="protein sequence ID" value="SVD80932.1"/>
    <property type="molecule type" value="Genomic_DNA"/>
</dbReference>
<organism evidence="1">
    <name type="scientific">marine metagenome</name>
    <dbReference type="NCBI Taxonomy" id="408172"/>
    <lineage>
        <taxon>unclassified sequences</taxon>
        <taxon>metagenomes</taxon>
        <taxon>ecological metagenomes</taxon>
    </lineage>
</organism>
<accession>A0A382YCA4</accession>
<gene>
    <name evidence="1" type="ORF">METZ01_LOCUS433786</name>
</gene>
<proteinExistence type="predicted"/>
<evidence type="ECO:0000313" key="1">
    <source>
        <dbReference type="EMBL" id="SVD80932.1"/>
    </source>
</evidence>
<sequence length="61" mass="6748">VSIPQVISHDNDNIGFLRGGWECAGTKNEQPTNKTPIHFSDIFSHDLSGSFILVVPRHFLG</sequence>